<dbReference type="PRINTS" id="PR00038">
    <property type="entry name" value="HTHLUXR"/>
</dbReference>
<dbReference type="InterPro" id="IPR000792">
    <property type="entry name" value="Tscrpt_reg_LuxR_C"/>
</dbReference>
<dbReference type="Proteomes" id="UP001602058">
    <property type="component" value="Unassembled WGS sequence"/>
</dbReference>
<dbReference type="Gene3D" id="1.10.10.10">
    <property type="entry name" value="Winged helix-like DNA-binding domain superfamily/Winged helix DNA-binding domain"/>
    <property type="match status" value="1"/>
</dbReference>
<gene>
    <name evidence="2" type="ORF">ACFY1D_37830</name>
</gene>
<dbReference type="PANTHER" id="PTHR47691:SF3">
    <property type="entry name" value="HTH-TYPE TRANSCRIPTIONAL REGULATOR RV0890C-RELATED"/>
    <property type="match status" value="1"/>
</dbReference>
<feature type="domain" description="HTH luxR-type" evidence="1">
    <location>
        <begin position="741"/>
        <end position="806"/>
    </location>
</feature>
<evidence type="ECO:0000313" key="3">
    <source>
        <dbReference type="Proteomes" id="UP001602058"/>
    </source>
</evidence>
<reference evidence="2 3" key="1">
    <citation type="submission" date="2024-10" db="EMBL/GenBank/DDBJ databases">
        <title>The Natural Products Discovery Center: Release of the First 8490 Sequenced Strains for Exploring Actinobacteria Biosynthetic Diversity.</title>
        <authorList>
            <person name="Kalkreuter E."/>
            <person name="Kautsar S.A."/>
            <person name="Yang D."/>
            <person name="Bader C.D."/>
            <person name="Teijaro C.N."/>
            <person name="Fluegel L."/>
            <person name="Davis C.M."/>
            <person name="Simpson J.R."/>
            <person name="Lauterbach L."/>
            <person name="Steele A.D."/>
            <person name="Gui C."/>
            <person name="Meng S."/>
            <person name="Li G."/>
            <person name="Viehrig K."/>
            <person name="Ye F."/>
            <person name="Su P."/>
            <person name="Kiefer A.F."/>
            <person name="Nichols A."/>
            <person name="Cepeda A.J."/>
            <person name="Yan W."/>
            <person name="Fan B."/>
            <person name="Jiang Y."/>
            <person name="Adhikari A."/>
            <person name="Zheng C.-J."/>
            <person name="Schuster L."/>
            <person name="Cowan T.M."/>
            <person name="Smanski M.J."/>
            <person name="Chevrette M.G."/>
            <person name="De Carvalho L.P.S."/>
            <person name="Shen B."/>
        </authorList>
    </citation>
    <scope>NUCLEOTIDE SEQUENCE [LARGE SCALE GENOMIC DNA]</scope>
    <source>
        <strain evidence="2 3">NPDC001390</strain>
    </source>
</reference>
<dbReference type="SUPFAM" id="SSF52540">
    <property type="entry name" value="P-loop containing nucleoside triphosphate hydrolases"/>
    <property type="match status" value="1"/>
</dbReference>
<dbReference type="PANTHER" id="PTHR47691">
    <property type="entry name" value="REGULATOR-RELATED"/>
    <property type="match status" value="1"/>
</dbReference>
<dbReference type="InterPro" id="IPR011990">
    <property type="entry name" value="TPR-like_helical_dom_sf"/>
</dbReference>
<dbReference type="SMART" id="SM00421">
    <property type="entry name" value="HTH_LUXR"/>
    <property type="match status" value="1"/>
</dbReference>
<keyword evidence="2" id="KW-0547">Nucleotide-binding</keyword>
<dbReference type="Pfam" id="PF00196">
    <property type="entry name" value="GerE"/>
    <property type="match status" value="1"/>
</dbReference>
<dbReference type="InterPro" id="IPR016032">
    <property type="entry name" value="Sig_transdc_resp-reg_C-effctor"/>
</dbReference>
<dbReference type="InterPro" id="IPR027417">
    <property type="entry name" value="P-loop_NTPase"/>
</dbReference>
<protein>
    <submittedName>
        <fullName evidence="2">ATP-binding protein</fullName>
    </submittedName>
</protein>
<organism evidence="2 3">
    <name type="scientific">Streptomyces bluensis</name>
    <dbReference type="NCBI Taxonomy" id="33897"/>
    <lineage>
        <taxon>Bacteria</taxon>
        <taxon>Bacillati</taxon>
        <taxon>Actinomycetota</taxon>
        <taxon>Actinomycetes</taxon>
        <taxon>Kitasatosporales</taxon>
        <taxon>Streptomycetaceae</taxon>
        <taxon>Streptomyces</taxon>
    </lineage>
</organism>
<dbReference type="SUPFAM" id="SSF48452">
    <property type="entry name" value="TPR-like"/>
    <property type="match status" value="1"/>
</dbReference>
<dbReference type="Pfam" id="PF25872">
    <property type="entry name" value="HTH_77"/>
    <property type="match status" value="1"/>
</dbReference>
<dbReference type="GO" id="GO:0005524">
    <property type="term" value="F:ATP binding"/>
    <property type="evidence" value="ECO:0007669"/>
    <property type="project" value="UniProtKB-KW"/>
</dbReference>
<sequence>METMQRKNSEMTTHALSQCVVCNGSIERTGKRSKLSSSLRYCSNACRQRAYRHRSKNSVIKVADSSRLLTRLSSFVGRSDELVELRRLLRSERLLTLTGPAGAGKSRLALELALREQRSGRREVVFAELGSLIRGDSVEQHVAALLASAVRDRTLLLVLDTCEHVLDECGQLLSELLPNHPEWRVLATSREPLRIPGEMLHSVTGLPLPDIHGERQHLSAYMQWASVRLFCERAQSVEPGFQITQENAEQIGRICARVDGLPLAIELAAGLVGTLPLVEIHDGLDDSMSLLNHGWRTSERRHQSLRAAFGWSYDLLTPAEQKVFRRVAVLPGGFGLDAAAAVHSEDRMAGSELRAILARLAMKSLITPCADPSNLSRFRMLEPVRCYGYERLHAEGEQEQVYDHFAGWLAELATPLQGTSIISSRTLERLKEEQENLRHALDWLSAGHDERQLLLAGALGMGATPGVRHHASPTTRQLISSVLERADTMSTYRSIALEGAAVQAVREGERDEAVHCVEQAVELERQGRRFPLLGRLMLLLSLLRELRGERTAALADLQEYLRISRRLDDELMTAVGLSHLARHCLYRGDLTRANKVIGRALPVLRTEALPVHSSAVLHTAGSLALEQNRLADAEKCFVELLQQATDDLSTTASALEGLAIIAVRKHQFERGLQLLAAALAVGPRFGDPASWWQVRVRAALTAAMQALPAKRSQQALALGRGLRPHQVVCHALGAERAPLADVNGSSLLSEREWDVIGLLMNGLTNRQIASRLFLSVRTVETHIRNIRTTLGLRSRAHLAAWAAQQDVRTDESGLALRPGPLCG</sequence>
<dbReference type="CDD" id="cd06170">
    <property type="entry name" value="LuxR_C_like"/>
    <property type="match status" value="1"/>
</dbReference>
<dbReference type="RefSeq" id="WP_351085511.1">
    <property type="nucleotide sequence ID" value="NZ_JBEOZG010000032.1"/>
</dbReference>
<evidence type="ECO:0000313" key="2">
    <source>
        <dbReference type="EMBL" id="MFF4527137.1"/>
    </source>
</evidence>
<comment type="caution">
    <text evidence="2">The sequence shown here is derived from an EMBL/GenBank/DDBJ whole genome shotgun (WGS) entry which is preliminary data.</text>
</comment>
<dbReference type="Gene3D" id="3.40.50.300">
    <property type="entry name" value="P-loop containing nucleotide triphosphate hydrolases"/>
    <property type="match status" value="1"/>
</dbReference>
<evidence type="ECO:0000259" key="1">
    <source>
        <dbReference type="PROSITE" id="PS50043"/>
    </source>
</evidence>
<name>A0ABW6UUK1_9ACTN</name>
<dbReference type="InterPro" id="IPR036388">
    <property type="entry name" value="WH-like_DNA-bd_sf"/>
</dbReference>
<dbReference type="SUPFAM" id="SSF46894">
    <property type="entry name" value="C-terminal effector domain of the bipartite response regulators"/>
    <property type="match status" value="1"/>
</dbReference>
<keyword evidence="3" id="KW-1185">Reference proteome</keyword>
<dbReference type="InterPro" id="IPR058852">
    <property type="entry name" value="HTH_77"/>
</dbReference>
<dbReference type="PROSITE" id="PS50043">
    <property type="entry name" value="HTH_LUXR_2"/>
    <property type="match status" value="1"/>
</dbReference>
<dbReference type="EMBL" id="JBIAWJ010000032">
    <property type="protein sequence ID" value="MFF4527137.1"/>
    <property type="molecule type" value="Genomic_DNA"/>
</dbReference>
<keyword evidence="2" id="KW-0067">ATP-binding</keyword>
<dbReference type="Gene3D" id="1.25.40.10">
    <property type="entry name" value="Tetratricopeptide repeat domain"/>
    <property type="match status" value="1"/>
</dbReference>
<accession>A0ABW6UUK1</accession>
<proteinExistence type="predicted"/>